<dbReference type="Proteomes" id="UP000297851">
    <property type="component" value="Unassembled WGS sequence"/>
</dbReference>
<dbReference type="RefSeq" id="WP_134374955.1">
    <property type="nucleotide sequence ID" value="NZ_SOGO01000038.1"/>
</dbReference>
<feature type="signal peptide" evidence="1">
    <location>
        <begin position="1"/>
        <end position="25"/>
    </location>
</feature>
<dbReference type="EMBL" id="SOGO01000038">
    <property type="protein sequence ID" value="TFC99902.1"/>
    <property type="molecule type" value="Genomic_DNA"/>
</dbReference>
<sequence length="134" mass="14273">MADKFTCAKMVAVAAAALSLMGCSAAGGYSDLMREPSAEDAIPSDLPLPALDGFDLDSVRFVRSLDKTRLYLAQGTDLPVCLLAYRGATDFQGACGSDMTTMKSASFEVMIVKDGTLNRDGWTKVGENILVKNH</sequence>
<organism evidence="2 3">
    <name type="scientific">Cryobacterium sandaracinum</name>
    <dbReference type="NCBI Taxonomy" id="1259247"/>
    <lineage>
        <taxon>Bacteria</taxon>
        <taxon>Bacillati</taxon>
        <taxon>Actinomycetota</taxon>
        <taxon>Actinomycetes</taxon>
        <taxon>Micrococcales</taxon>
        <taxon>Microbacteriaceae</taxon>
        <taxon>Cryobacterium</taxon>
    </lineage>
</organism>
<accession>A0ABY2J4N2</accession>
<keyword evidence="1" id="KW-0732">Signal</keyword>
<evidence type="ECO:0008006" key="4">
    <source>
        <dbReference type="Google" id="ProtNLM"/>
    </source>
</evidence>
<proteinExistence type="predicted"/>
<evidence type="ECO:0000313" key="2">
    <source>
        <dbReference type="EMBL" id="TFC99902.1"/>
    </source>
</evidence>
<keyword evidence="3" id="KW-1185">Reference proteome</keyword>
<comment type="caution">
    <text evidence="2">The sequence shown here is derived from an EMBL/GenBank/DDBJ whole genome shotgun (WGS) entry which is preliminary data.</text>
</comment>
<evidence type="ECO:0000313" key="3">
    <source>
        <dbReference type="Proteomes" id="UP000297851"/>
    </source>
</evidence>
<gene>
    <name evidence="2" type="ORF">E3T25_13990</name>
</gene>
<evidence type="ECO:0000256" key="1">
    <source>
        <dbReference type="SAM" id="SignalP"/>
    </source>
</evidence>
<dbReference type="PROSITE" id="PS51257">
    <property type="entry name" value="PROKAR_LIPOPROTEIN"/>
    <property type="match status" value="1"/>
</dbReference>
<protein>
    <recommendedName>
        <fullName evidence="4">Lipoprotein</fullName>
    </recommendedName>
</protein>
<reference evidence="2 3" key="1">
    <citation type="submission" date="2019-03" db="EMBL/GenBank/DDBJ databases">
        <title>Genomics of glacier-inhabiting Cryobacterium strains.</title>
        <authorList>
            <person name="Liu Q."/>
            <person name="Xin Y.-H."/>
        </authorList>
    </citation>
    <scope>NUCLEOTIDE SEQUENCE [LARGE SCALE GENOMIC DNA]</scope>
    <source>
        <strain evidence="2 3">TMT2-16</strain>
    </source>
</reference>
<feature type="chain" id="PRO_5045267025" description="Lipoprotein" evidence="1">
    <location>
        <begin position="26"/>
        <end position="134"/>
    </location>
</feature>
<name>A0ABY2J4N2_9MICO</name>